<evidence type="ECO:0000256" key="2">
    <source>
        <dbReference type="ARBA" id="ARBA00022448"/>
    </source>
</evidence>
<feature type="transmembrane region" description="Helical" evidence="6">
    <location>
        <begin position="338"/>
        <end position="360"/>
    </location>
</feature>
<proteinExistence type="predicted"/>
<keyword evidence="4 6" id="KW-1133">Transmembrane helix</keyword>
<dbReference type="InterPro" id="IPR011701">
    <property type="entry name" value="MFS"/>
</dbReference>
<dbReference type="FunFam" id="1.20.1250.20:FF:000106">
    <property type="entry name" value="MFS transporter, putative"/>
    <property type="match status" value="1"/>
</dbReference>
<feature type="transmembrane region" description="Helical" evidence="6">
    <location>
        <begin position="259"/>
        <end position="278"/>
    </location>
</feature>
<keyword evidence="5 6" id="KW-0472">Membrane</keyword>
<keyword evidence="3 6" id="KW-0812">Transmembrane</keyword>
<name>A0A1D9C102_9SACH</name>
<dbReference type="Pfam" id="PF07690">
    <property type="entry name" value="MFS_1"/>
    <property type="match status" value="1"/>
</dbReference>
<protein>
    <submittedName>
        <fullName evidence="7">Soa2</fullName>
    </submittedName>
</protein>
<evidence type="ECO:0000256" key="1">
    <source>
        <dbReference type="ARBA" id="ARBA00004141"/>
    </source>
</evidence>
<evidence type="ECO:0000256" key="6">
    <source>
        <dbReference type="SAM" id="Phobius"/>
    </source>
</evidence>
<feature type="transmembrane region" description="Helical" evidence="6">
    <location>
        <begin position="194"/>
        <end position="214"/>
    </location>
</feature>
<dbReference type="PANTHER" id="PTHR43791:SF29">
    <property type="entry name" value="MAJOR FACILITATOR SUPERFAMILY (MFS) PROFILE DOMAIN-CONTAINING PROTEIN"/>
    <property type="match status" value="1"/>
</dbReference>
<evidence type="ECO:0000256" key="3">
    <source>
        <dbReference type="ARBA" id="ARBA00022692"/>
    </source>
</evidence>
<reference evidence="7" key="1">
    <citation type="submission" date="2016-09" db="EMBL/GenBank/DDBJ databases">
        <title>SOA1 encodes the major sulfonate transporter in Saccharomyces cerevisiae and its fungal family shows considerable substrate diversity.</title>
        <authorList>
            <person name="Holt S."/>
        </authorList>
    </citation>
    <scope>NUCLEOTIDE SEQUENCE</scope>
</reference>
<dbReference type="GO" id="GO:0022857">
    <property type="term" value="F:transmembrane transporter activity"/>
    <property type="evidence" value="ECO:0007669"/>
    <property type="project" value="InterPro"/>
</dbReference>
<feature type="transmembrane region" description="Helical" evidence="6">
    <location>
        <begin position="226"/>
        <end position="247"/>
    </location>
</feature>
<dbReference type="SUPFAM" id="SSF103473">
    <property type="entry name" value="MFS general substrate transporter"/>
    <property type="match status" value="1"/>
</dbReference>
<feature type="transmembrane region" description="Helical" evidence="6">
    <location>
        <begin position="429"/>
        <end position="452"/>
    </location>
</feature>
<dbReference type="EMBL" id="KX912934">
    <property type="protein sequence ID" value="AOY08570.1"/>
    <property type="molecule type" value="Genomic_DNA"/>
</dbReference>
<feature type="transmembrane region" description="Helical" evidence="6">
    <location>
        <begin position="497"/>
        <end position="517"/>
    </location>
</feature>
<comment type="subcellular location">
    <subcellularLocation>
        <location evidence="1">Membrane</location>
        <topology evidence="1">Multi-pass membrane protein</topology>
    </subcellularLocation>
</comment>
<dbReference type="FunFam" id="1.20.1250.20:FF:000247">
    <property type="entry name" value="MFS general substrate transporter"/>
    <property type="match status" value="1"/>
</dbReference>
<evidence type="ECO:0000256" key="4">
    <source>
        <dbReference type="ARBA" id="ARBA00022989"/>
    </source>
</evidence>
<feature type="transmembrane region" description="Helical" evidence="6">
    <location>
        <begin position="372"/>
        <end position="393"/>
    </location>
</feature>
<sequence length="557" mass="63819">MTTTYKEEDTHIGIVKDQTTVQSGNSLSLEHSDSSTDDIYYDEKSKSKNPFLNPAVEKYYRDLYESTRYECRDRFNPKLEWTEKEEKKVLWKLDWHVTLLACFMFVALQVDRGNLAQAVADNLLVDLKMDTTNYNTGNTIFYLTFLCAELPSQLISKRLGADIWIPIQMILWSIVAISQCKVTGKHSFYACRALLGLLEGGFVPDLVLWMSYFYTASELSIRLSLFWTTLSLTQIGTSLLAFGILRLRGRGGMAGWQWLFLIEGLFTLLIGLASYFLMVPSVVETKKPWNKKGWFTDREEMVIVNKILRDDPTKGDMNNRQGINLKILWHAISDYYQWPIYLIGLIAYIPSNVLTAYLTLVLKSIGFKTLQVNLLAIPQYSIHIVLLLGITYLTEKVNDRLAVSLLQPLYTVPLLAVLRFWKGTMINKWGTYVIITLLLGNPYIHAICVSMCSRNSQSIKTRTVSASLYNMFVQAGLIISSNIYQEVDKPLYHKGNAVLFGLSLAMFPLLIGSKLFYIHINKKRDKIWSAMTEEVKEHYISTTSDVGSRRLDFRFSH</sequence>
<dbReference type="Gene3D" id="1.20.1250.20">
    <property type="entry name" value="MFS general substrate transporter like domains"/>
    <property type="match status" value="1"/>
</dbReference>
<dbReference type="PANTHER" id="PTHR43791">
    <property type="entry name" value="PERMEASE-RELATED"/>
    <property type="match status" value="1"/>
</dbReference>
<accession>A0A1D9C102</accession>
<feature type="transmembrane region" description="Helical" evidence="6">
    <location>
        <begin position="464"/>
        <end position="485"/>
    </location>
</feature>
<evidence type="ECO:0000256" key="5">
    <source>
        <dbReference type="ARBA" id="ARBA00023136"/>
    </source>
</evidence>
<dbReference type="GO" id="GO:0016020">
    <property type="term" value="C:membrane"/>
    <property type="evidence" value="ECO:0007669"/>
    <property type="project" value="UniProtKB-SubCell"/>
</dbReference>
<dbReference type="AlphaFoldDB" id="A0A1D9C102"/>
<dbReference type="InterPro" id="IPR036259">
    <property type="entry name" value="MFS_trans_sf"/>
</dbReference>
<organism evidence="7">
    <name type="scientific">Saccharomyces arboricola</name>
    <dbReference type="NCBI Taxonomy" id="706196"/>
    <lineage>
        <taxon>Eukaryota</taxon>
        <taxon>Fungi</taxon>
        <taxon>Dikarya</taxon>
        <taxon>Ascomycota</taxon>
        <taxon>Saccharomycotina</taxon>
        <taxon>Saccharomycetes</taxon>
        <taxon>Saccharomycetales</taxon>
        <taxon>Saccharomycetaceae</taxon>
        <taxon>Saccharomyces</taxon>
    </lineage>
</organism>
<evidence type="ECO:0000313" key="7">
    <source>
        <dbReference type="EMBL" id="AOY08570.1"/>
    </source>
</evidence>
<keyword evidence="2" id="KW-0813">Transport</keyword>